<keyword evidence="2" id="KW-1185">Reference proteome</keyword>
<dbReference type="WBParaSite" id="EEL_0000135201-mRNA-1">
    <property type="protein sequence ID" value="EEL_0000135201-mRNA-1"/>
    <property type="gene ID" value="EEL_0000135201"/>
</dbReference>
<reference evidence="3" key="1">
    <citation type="submission" date="2017-02" db="UniProtKB">
        <authorList>
            <consortium name="WormBaseParasite"/>
        </authorList>
    </citation>
    <scope>IDENTIFICATION</scope>
</reference>
<dbReference type="AlphaFoldDB" id="A0A0R3RIP4"/>
<feature type="compositionally biased region" description="Acidic residues" evidence="1">
    <location>
        <begin position="281"/>
        <end position="290"/>
    </location>
</feature>
<name>A0A0R3RIP4_9BILA</name>
<feature type="compositionally biased region" description="Low complexity" evidence="1">
    <location>
        <begin position="1"/>
        <end position="16"/>
    </location>
</feature>
<dbReference type="Proteomes" id="UP000050640">
    <property type="component" value="Unplaced"/>
</dbReference>
<feature type="region of interest" description="Disordered" evidence="1">
    <location>
        <begin position="1"/>
        <end position="22"/>
    </location>
</feature>
<feature type="region of interest" description="Disordered" evidence="1">
    <location>
        <begin position="272"/>
        <end position="295"/>
    </location>
</feature>
<evidence type="ECO:0000313" key="3">
    <source>
        <dbReference type="WBParaSite" id="EEL_0000135201-mRNA-1"/>
    </source>
</evidence>
<evidence type="ECO:0000313" key="2">
    <source>
        <dbReference type="Proteomes" id="UP000050640"/>
    </source>
</evidence>
<organism evidence="2 3">
    <name type="scientific">Elaeophora elaphi</name>
    <dbReference type="NCBI Taxonomy" id="1147741"/>
    <lineage>
        <taxon>Eukaryota</taxon>
        <taxon>Metazoa</taxon>
        <taxon>Ecdysozoa</taxon>
        <taxon>Nematoda</taxon>
        <taxon>Chromadorea</taxon>
        <taxon>Rhabditida</taxon>
        <taxon>Spirurina</taxon>
        <taxon>Spiruromorpha</taxon>
        <taxon>Filarioidea</taxon>
        <taxon>Onchocercidae</taxon>
        <taxon>Elaeophora</taxon>
    </lineage>
</organism>
<protein>
    <submittedName>
        <fullName evidence="3">Uncharacterized protein</fullName>
    </submittedName>
</protein>
<evidence type="ECO:0000256" key="1">
    <source>
        <dbReference type="SAM" id="MobiDB-lite"/>
    </source>
</evidence>
<accession>A0A0R3RIP4</accession>
<sequence>MSAPPHHGAPRPARSAPPEKKFSKISKKLAIKKERLVPMGDLPLDAPPINCPPNYEVHRIRIYLLILFSEMLREIFQCHVSMKPLKKHRLSITRRYLGKVTRGLIRLTPEKGSKAIDEAIGSEYTIDLIAVCNSLLHYVAISCDDSKRRLIFKFKKESRDIGPVNKNDYNTFKEMIQKHRNYRQSTCRNKKEDITELITANASRSNESSPVVGRSANLEQDNDVGKLREDFRSNGIVELNEKVTKIINDIKAIAMEMKQMRKELKELTRIVQGGKATTSKEEEEGSESDDSVEKLDVAVPINSPMSIDTMQKYFSIFMQISIKKKKK</sequence>
<proteinExistence type="predicted"/>
<dbReference type="STRING" id="1147741.A0A0R3RIP4"/>